<dbReference type="Gene3D" id="3.10.450.530">
    <property type="entry name" value="Ribonuclease toxin, BrnT, of type II toxin-antitoxin system"/>
    <property type="match status" value="1"/>
</dbReference>
<organism evidence="2 3">
    <name type="scientific">Brevundimonas subvibrioides</name>
    <dbReference type="NCBI Taxonomy" id="74313"/>
    <lineage>
        <taxon>Bacteria</taxon>
        <taxon>Pseudomonadati</taxon>
        <taxon>Pseudomonadota</taxon>
        <taxon>Alphaproteobacteria</taxon>
        <taxon>Caulobacterales</taxon>
        <taxon>Caulobacteraceae</taxon>
        <taxon>Brevundimonas</taxon>
    </lineage>
</organism>
<evidence type="ECO:0000313" key="2">
    <source>
        <dbReference type="EMBL" id="OYX33947.1"/>
    </source>
</evidence>
<dbReference type="AlphaFoldDB" id="A0A258FP13"/>
<evidence type="ECO:0000256" key="1">
    <source>
        <dbReference type="SAM" id="MobiDB-lite"/>
    </source>
</evidence>
<comment type="caution">
    <text evidence="2">The sequence shown here is derived from an EMBL/GenBank/DDBJ whole genome shotgun (WGS) entry which is preliminary data.</text>
</comment>
<feature type="compositionally biased region" description="Basic and acidic residues" evidence="1">
    <location>
        <begin position="9"/>
        <end position="20"/>
    </location>
</feature>
<name>A0A258FP13_9CAUL</name>
<dbReference type="Pfam" id="PF04365">
    <property type="entry name" value="BrnT_toxin"/>
    <property type="match status" value="1"/>
</dbReference>
<dbReference type="InterPro" id="IPR038573">
    <property type="entry name" value="BrnT_sf"/>
</dbReference>
<accession>A0A258FP13</accession>
<dbReference type="InterPro" id="IPR007460">
    <property type="entry name" value="BrnT_toxin"/>
</dbReference>
<evidence type="ECO:0000313" key="3">
    <source>
        <dbReference type="Proteomes" id="UP000215595"/>
    </source>
</evidence>
<evidence type="ECO:0008006" key="4">
    <source>
        <dbReference type="Google" id="ProtNLM"/>
    </source>
</evidence>
<proteinExistence type="predicted"/>
<dbReference type="Proteomes" id="UP000215595">
    <property type="component" value="Unassembled WGS sequence"/>
</dbReference>
<gene>
    <name evidence="2" type="ORF">B7Z01_07235</name>
</gene>
<feature type="region of interest" description="Disordered" evidence="1">
    <location>
        <begin position="1"/>
        <end position="20"/>
    </location>
</feature>
<sequence length="89" mass="10572">MSEDEPEFDQDKRRSNRDKHGLALDAFPKFDADPVVRVDERRDYGETRYRAFGRIDGIGHCVVYTVRRGRVRLISFRRAHEKEIKRHGI</sequence>
<protein>
    <recommendedName>
        <fullName evidence="4">BrnT family toxin</fullName>
    </recommendedName>
</protein>
<dbReference type="EMBL" id="NCEB01000012">
    <property type="protein sequence ID" value="OYX33947.1"/>
    <property type="molecule type" value="Genomic_DNA"/>
</dbReference>
<reference evidence="2 3" key="1">
    <citation type="submission" date="2017-03" db="EMBL/GenBank/DDBJ databases">
        <title>Lifting the veil on microbial sulfur biogeochemistry in mining wastewaters.</title>
        <authorList>
            <person name="Kantor R.S."/>
            <person name="Colenbrander Nelson T."/>
            <person name="Marshall S."/>
            <person name="Bennett D."/>
            <person name="Apte S."/>
            <person name="Camacho D."/>
            <person name="Thomas B.C."/>
            <person name="Warren L.A."/>
            <person name="Banfield J.F."/>
        </authorList>
    </citation>
    <scope>NUCLEOTIDE SEQUENCE [LARGE SCALE GENOMIC DNA]</scope>
    <source>
        <strain evidence="2">32-69-9</strain>
    </source>
</reference>